<protein>
    <recommendedName>
        <fullName evidence="3 10">Beta sliding clamp</fullName>
    </recommendedName>
</protein>
<dbReference type="Gene3D" id="3.10.150.10">
    <property type="entry name" value="DNA Polymerase III, subunit A, domain 2"/>
    <property type="match status" value="1"/>
</dbReference>
<organism evidence="14 15">
    <name type="scientific">Desulfococcus multivorans DSM 2059</name>
    <dbReference type="NCBI Taxonomy" id="1121405"/>
    <lineage>
        <taxon>Bacteria</taxon>
        <taxon>Pseudomonadati</taxon>
        <taxon>Thermodesulfobacteriota</taxon>
        <taxon>Desulfobacteria</taxon>
        <taxon>Desulfobacterales</taxon>
        <taxon>Desulfococcaceae</taxon>
        <taxon>Desulfococcus</taxon>
    </lineage>
</organism>
<dbReference type="OrthoDB" id="8421503at2"/>
<evidence type="ECO:0000256" key="4">
    <source>
        <dbReference type="ARBA" id="ARBA00022490"/>
    </source>
</evidence>
<comment type="similarity">
    <text evidence="2 10">Belongs to the beta sliding clamp family.</text>
</comment>
<dbReference type="GO" id="GO:0005737">
    <property type="term" value="C:cytoplasm"/>
    <property type="evidence" value="ECO:0007669"/>
    <property type="project" value="UniProtKB-SubCell"/>
</dbReference>
<dbReference type="AlphaFoldDB" id="S7TFK3"/>
<evidence type="ECO:0000256" key="9">
    <source>
        <dbReference type="ARBA" id="ARBA00023125"/>
    </source>
</evidence>
<reference evidence="14 15" key="1">
    <citation type="journal article" date="2013" name="Genome Announc.">
        <title>Draft genome sequences for three mercury-methylating, sulfate-reducing bacteria.</title>
        <authorList>
            <person name="Brown S.D."/>
            <person name="Hurt R.A.Jr."/>
            <person name="Gilmour C.C."/>
            <person name="Elias D.A."/>
        </authorList>
    </citation>
    <scope>NUCLEOTIDE SEQUENCE [LARGE SCALE GENOMIC DNA]</scope>
    <source>
        <strain evidence="14 15">DSM 2059</strain>
    </source>
</reference>
<dbReference type="PANTHER" id="PTHR30478:SF0">
    <property type="entry name" value="BETA SLIDING CLAMP"/>
    <property type="match status" value="1"/>
</dbReference>
<dbReference type="GO" id="GO:0008408">
    <property type="term" value="F:3'-5' exonuclease activity"/>
    <property type="evidence" value="ECO:0007669"/>
    <property type="project" value="InterPro"/>
</dbReference>
<dbReference type="InterPro" id="IPR001001">
    <property type="entry name" value="DNA_polIII_beta"/>
</dbReference>
<evidence type="ECO:0000256" key="5">
    <source>
        <dbReference type="ARBA" id="ARBA00022679"/>
    </source>
</evidence>
<dbReference type="SUPFAM" id="SSF55979">
    <property type="entry name" value="DNA clamp"/>
    <property type="match status" value="3"/>
</dbReference>
<feature type="domain" description="DNA polymerase III beta sliding clamp C-terminal" evidence="13">
    <location>
        <begin position="261"/>
        <end position="369"/>
    </location>
</feature>
<dbReference type="InterPro" id="IPR022637">
    <property type="entry name" value="DNA_polIII_beta_cen"/>
</dbReference>
<evidence type="ECO:0000313" key="14">
    <source>
        <dbReference type="EMBL" id="EPR35531.1"/>
    </source>
</evidence>
<keyword evidence="5 10" id="KW-0808">Transferase</keyword>
<dbReference type="Pfam" id="PF02768">
    <property type="entry name" value="DNA_pol3_beta_3"/>
    <property type="match status" value="1"/>
</dbReference>
<gene>
    <name evidence="14" type="ORF">dsmv_3101</name>
</gene>
<dbReference type="InterPro" id="IPR022634">
    <property type="entry name" value="DNA_polIII_beta_N"/>
</dbReference>
<dbReference type="NCBIfam" id="TIGR00663">
    <property type="entry name" value="dnan"/>
    <property type="match status" value="1"/>
</dbReference>
<evidence type="ECO:0000259" key="13">
    <source>
        <dbReference type="Pfam" id="PF02768"/>
    </source>
</evidence>
<dbReference type="GO" id="GO:0003887">
    <property type="term" value="F:DNA-directed DNA polymerase activity"/>
    <property type="evidence" value="ECO:0007669"/>
    <property type="project" value="UniProtKB-UniRule"/>
</dbReference>
<keyword evidence="15" id="KW-1185">Reference proteome</keyword>
<evidence type="ECO:0000259" key="11">
    <source>
        <dbReference type="Pfam" id="PF00712"/>
    </source>
</evidence>
<dbReference type="PANTHER" id="PTHR30478">
    <property type="entry name" value="DNA POLYMERASE III SUBUNIT BETA"/>
    <property type="match status" value="1"/>
</dbReference>
<proteinExistence type="inferred from homology"/>
<comment type="subcellular location">
    <subcellularLocation>
        <location evidence="1 10">Cytoplasm</location>
    </subcellularLocation>
</comment>
<dbReference type="GO" id="GO:0006271">
    <property type="term" value="P:DNA strand elongation involved in DNA replication"/>
    <property type="evidence" value="ECO:0007669"/>
    <property type="project" value="TreeGrafter"/>
</dbReference>
<dbReference type="InterPro" id="IPR022635">
    <property type="entry name" value="DNA_polIII_beta_C"/>
</dbReference>
<dbReference type="Proteomes" id="UP000014977">
    <property type="component" value="Unassembled WGS sequence"/>
</dbReference>
<keyword evidence="4 10" id="KW-0963">Cytoplasm</keyword>
<dbReference type="GO" id="GO:0009360">
    <property type="term" value="C:DNA polymerase III complex"/>
    <property type="evidence" value="ECO:0007669"/>
    <property type="project" value="InterPro"/>
</dbReference>
<keyword evidence="6 10" id="KW-0548">Nucleotidyltransferase</keyword>
<accession>S7TFK3</accession>
<dbReference type="PIRSF" id="PIRSF000804">
    <property type="entry name" value="DNA_pol_III_b"/>
    <property type="match status" value="1"/>
</dbReference>
<dbReference type="eggNOG" id="COG0592">
    <property type="taxonomic scope" value="Bacteria"/>
</dbReference>
<evidence type="ECO:0000259" key="12">
    <source>
        <dbReference type="Pfam" id="PF02767"/>
    </source>
</evidence>
<evidence type="ECO:0000256" key="8">
    <source>
        <dbReference type="ARBA" id="ARBA00022932"/>
    </source>
</evidence>
<keyword evidence="7 10" id="KW-0235">DNA replication</keyword>
<keyword evidence="8 10" id="KW-0239">DNA-directed DNA polymerase</keyword>
<comment type="subunit">
    <text evidence="10">Forms a ring-shaped head-to-tail homodimer around DNA.</text>
</comment>
<dbReference type="Gene3D" id="3.70.10.10">
    <property type="match status" value="1"/>
</dbReference>
<evidence type="ECO:0000256" key="3">
    <source>
        <dbReference type="ARBA" id="ARBA00021035"/>
    </source>
</evidence>
<evidence type="ECO:0000256" key="1">
    <source>
        <dbReference type="ARBA" id="ARBA00004496"/>
    </source>
</evidence>
<dbReference type="EMBL" id="ATHJ01000107">
    <property type="protein sequence ID" value="EPR35531.1"/>
    <property type="molecule type" value="Genomic_DNA"/>
</dbReference>
<evidence type="ECO:0000313" key="15">
    <source>
        <dbReference type="Proteomes" id="UP000014977"/>
    </source>
</evidence>
<sequence>MKFVINKNDIRNILGKVQGITGRRTNLAITETVLIQAKEQTIKIVATDLETGFEGEYPATVESEGTIAINAKKLFEIVRDFPSDSIDINEVENRWIEIGKENIEYHIVGMNPEDFPDIPQVDDAPLFEMDTQSLKRMIEKTIIIGGAPDDKRAHINGIYFENLDDDDSKTLKMVSTDGSRLSTVDYPYENGVCPIEKGVLIPKKGLGEVLKFLGPEKTVAIGLKDSHFVLKKENESFTIRLLEGEYPNYKDIIVRGIGHDVPVDRQLFLMVLKRMSILSSENYRGVIFNFEKNLLTVRATNPEIGESREDMVIKFAGDPIEAAFNPKYFIDSLGVIEDETAVINIVSSDKPCLVEGEKDKSYLSIIMPMKI</sequence>
<comment type="caution">
    <text evidence="14">The sequence shown here is derived from an EMBL/GenBank/DDBJ whole genome shotgun (WGS) entry which is preliminary data.</text>
</comment>
<dbReference type="RefSeq" id="WP_020878191.1">
    <property type="nucleotide sequence ID" value="NZ_ATHJ01000107.1"/>
</dbReference>
<evidence type="ECO:0000256" key="6">
    <source>
        <dbReference type="ARBA" id="ARBA00022695"/>
    </source>
</evidence>
<dbReference type="STRING" id="897.B2D07_19655"/>
<dbReference type="Pfam" id="PF02767">
    <property type="entry name" value="DNA_pol3_beta_2"/>
    <property type="match status" value="1"/>
</dbReference>
<evidence type="ECO:0000256" key="10">
    <source>
        <dbReference type="PIRNR" id="PIRNR000804"/>
    </source>
</evidence>
<dbReference type="InterPro" id="IPR046938">
    <property type="entry name" value="DNA_clamp_sf"/>
</dbReference>
<evidence type="ECO:0000256" key="2">
    <source>
        <dbReference type="ARBA" id="ARBA00010752"/>
    </source>
</evidence>
<name>S7TFK3_DESML</name>
<comment type="function">
    <text evidence="10">Confers DNA tethering and processivity to DNA polymerases and other proteins. Acts as a clamp, forming a ring around DNA (a reaction catalyzed by the clamp-loading complex) which diffuses in an ATP-independent manner freely and bidirectionally along dsDNA. Initially characterized for its ability to contact the catalytic subunit of DNA polymerase III (Pol III), a complex, multichain enzyme responsible for most of the replicative synthesis in bacteria; Pol III exhibits 3'-5' exonuclease proofreading activity. The beta chain is required for initiation of replication as well as for processivity of DNA replication.</text>
</comment>
<feature type="domain" description="DNA polymerase III beta sliding clamp N-terminal" evidence="11">
    <location>
        <begin position="1"/>
        <end position="119"/>
    </location>
</feature>
<dbReference type="CDD" id="cd00140">
    <property type="entry name" value="beta_clamp"/>
    <property type="match status" value="1"/>
</dbReference>
<dbReference type="Pfam" id="PF00712">
    <property type="entry name" value="DNA_pol3_beta"/>
    <property type="match status" value="1"/>
</dbReference>
<dbReference type="GO" id="GO:0003677">
    <property type="term" value="F:DNA binding"/>
    <property type="evidence" value="ECO:0007669"/>
    <property type="project" value="UniProtKB-UniRule"/>
</dbReference>
<feature type="domain" description="DNA polymerase III beta sliding clamp central" evidence="12">
    <location>
        <begin position="129"/>
        <end position="248"/>
    </location>
</feature>
<dbReference type="SMART" id="SM00480">
    <property type="entry name" value="POL3Bc"/>
    <property type="match status" value="1"/>
</dbReference>
<evidence type="ECO:0000256" key="7">
    <source>
        <dbReference type="ARBA" id="ARBA00022705"/>
    </source>
</evidence>
<keyword evidence="9" id="KW-0238">DNA-binding</keyword>